<evidence type="ECO:0000313" key="3">
    <source>
        <dbReference type="EMBL" id="KAK9071785.1"/>
    </source>
</evidence>
<dbReference type="PANTHER" id="PTHR48258:SF3">
    <property type="entry name" value="FK506-BINDING PROTEIN 4-LIKE ISOFORM X1"/>
    <property type="match status" value="1"/>
</dbReference>
<dbReference type="PANTHER" id="PTHR48258">
    <property type="entry name" value="DUF4218 DOMAIN-CONTAINING PROTEIN-RELATED"/>
    <property type="match status" value="1"/>
</dbReference>
<dbReference type="Proteomes" id="UP001408789">
    <property type="component" value="Unassembled WGS sequence"/>
</dbReference>
<dbReference type="AlphaFoldDB" id="A0AAP0DAV5"/>
<dbReference type="Pfam" id="PF13952">
    <property type="entry name" value="DUF4216"/>
    <property type="match status" value="1"/>
</dbReference>
<organism evidence="3 4">
    <name type="scientific">Deinandra increscens subsp. villosa</name>
    <dbReference type="NCBI Taxonomy" id="3103831"/>
    <lineage>
        <taxon>Eukaryota</taxon>
        <taxon>Viridiplantae</taxon>
        <taxon>Streptophyta</taxon>
        <taxon>Embryophyta</taxon>
        <taxon>Tracheophyta</taxon>
        <taxon>Spermatophyta</taxon>
        <taxon>Magnoliopsida</taxon>
        <taxon>eudicotyledons</taxon>
        <taxon>Gunneridae</taxon>
        <taxon>Pentapetalae</taxon>
        <taxon>asterids</taxon>
        <taxon>campanulids</taxon>
        <taxon>Asterales</taxon>
        <taxon>Asteraceae</taxon>
        <taxon>Asteroideae</taxon>
        <taxon>Heliantheae alliance</taxon>
        <taxon>Madieae</taxon>
        <taxon>Madiinae</taxon>
        <taxon>Deinandra</taxon>
    </lineage>
</organism>
<dbReference type="InterPro" id="IPR025312">
    <property type="entry name" value="DUF4216"/>
</dbReference>
<keyword evidence="4" id="KW-1185">Reference proteome</keyword>
<feature type="domain" description="DUF4218" evidence="2">
    <location>
        <begin position="104"/>
        <end position="217"/>
    </location>
</feature>
<name>A0AAP0DAV5_9ASTR</name>
<feature type="domain" description="DUF4216" evidence="1">
    <location>
        <begin position="392"/>
        <end position="461"/>
    </location>
</feature>
<comment type="caution">
    <text evidence="3">The sequence shown here is derived from an EMBL/GenBank/DDBJ whole genome shotgun (WGS) entry which is preliminary data.</text>
</comment>
<dbReference type="InterPro" id="IPR025452">
    <property type="entry name" value="DUF4218"/>
</dbReference>
<evidence type="ECO:0000259" key="1">
    <source>
        <dbReference type="Pfam" id="PF13952"/>
    </source>
</evidence>
<dbReference type="Pfam" id="PF13960">
    <property type="entry name" value="DUF4218"/>
    <property type="match status" value="1"/>
</dbReference>
<sequence>MGIRPELHPKVQNNNKVYLPPACFSMDKEEKDIFCRVLKKVKVPHGYASNISRCIDLKPPKLSGLKSHDSHILMQQLLPLALRNVLPKQVRYPVMKLCRYYRQLCSKVLNPNDLVQMESDIGKILCDLERIFPPSFFDIMVHLSVHLASEAKLGGPVHYRWMYPIERLLSTLKSYVRNRSKPEGSIAEGYLAEECLSFCSLYLSSDVETIHNKTSRNYDDGGYEDVLPIFSMSGRPIGASNVELLDLDTLAVAHSYVLFNCSEVDEFRTEHLAIVRHENRKRKLRERDIQRLHCETFESWFQDHVAELHSSGDHRITEDLRILASGPAEFVTRYKGFIINGFRFHTKDLEKNRKTQNSGVMLEAMTNSFSSARDNNPIVGDVTYYGILNEIIELEYDADKKVVLFHCDWISNGSRKKEDDNGFTLLNFEGLKSHNEPFILASQAQQVFYVADLVDKGWKVVIKTTPRDSYDMKEQICLDDVETHLQSDTSMGPQLDENMNIELVRQGLNGTLVDNNSLVFDGDEDLFESPS</sequence>
<accession>A0AAP0DAV5</accession>
<proteinExistence type="predicted"/>
<evidence type="ECO:0000259" key="2">
    <source>
        <dbReference type="Pfam" id="PF13960"/>
    </source>
</evidence>
<reference evidence="3 4" key="1">
    <citation type="submission" date="2024-04" db="EMBL/GenBank/DDBJ databases">
        <title>The reference genome of an endangered Asteraceae, Deinandra increscens subsp. villosa, native to the Central Coast of California.</title>
        <authorList>
            <person name="Guilliams M."/>
            <person name="Hasenstab-Lehman K."/>
            <person name="Meyer R."/>
            <person name="Mcevoy S."/>
        </authorList>
    </citation>
    <scope>NUCLEOTIDE SEQUENCE [LARGE SCALE GENOMIC DNA]</scope>
    <source>
        <tissue evidence="3">Leaf</tissue>
    </source>
</reference>
<evidence type="ECO:0008006" key="5">
    <source>
        <dbReference type="Google" id="ProtNLM"/>
    </source>
</evidence>
<protein>
    <recommendedName>
        <fullName evidence="5">DUF4218 domain-containing protein</fullName>
    </recommendedName>
</protein>
<gene>
    <name evidence="3" type="ORF">SSX86_008214</name>
</gene>
<evidence type="ECO:0000313" key="4">
    <source>
        <dbReference type="Proteomes" id="UP001408789"/>
    </source>
</evidence>
<dbReference type="EMBL" id="JBCNJP010000010">
    <property type="protein sequence ID" value="KAK9071785.1"/>
    <property type="molecule type" value="Genomic_DNA"/>
</dbReference>